<organism evidence="1 2">
    <name type="scientific">Hygrophoropsis aurantiaca</name>
    <dbReference type="NCBI Taxonomy" id="72124"/>
    <lineage>
        <taxon>Eukaryota</taxon>
        <taxon>Fungi</taxon>
        <taxon>Dikarya</taxon>
        <taxon>Basidiomycota</taxon>
        <taxon>Agaricomycotina</taxon>
        <taxon>Agaricomycetes</taxon>
        <taxon>Agaricomycetidae</taxon>
        <taxon>Boletales</taxon>
        <taxon>Coniophorineae</taxon>
        <taxon>Hygrophoropsidaceae</taxon>
        <taxon>Hygrophoropsis</taxon>
    </lineage>
</organism>
<protein>
    <submittedName>
        <fullName evidence="1">Uncharacterized protein</fullName>
    </submittedName>
</protein>
<comment type="caution">
    <text evidence="1">The sequence shown here is derived from an EMBL/GenBank/DDBJ whole genome shotgun (WGS) entry which is preliminary data.</text>
</comment>
<gene>
    <name evidence="1" type="ORF">BJ138DRAFT_1120710</name>
</gene>
<evidence type="ECO:0000313" key="1">
    <source>
        <dbReference type="EMBL" id="KAH7903117.1"/>
    </source>
</evidence>
<dbReference type="Proteomes" id="UP000790377">
    <property type="component" value="Unassembled WGS sequence"/>
</dbReference>
<evidence type="ECO:0000313" key="2">
    <source>
        <dbReference type="Proteomes" id="UP000790377"/>
    </source>
</evidence>
<dbReference type="EMBL" id="MU269204">
    <property type="protein sequence ID" value="KAH7903117.1"/>
    <property type="molecule type" value="Genomic_DNA"/>
</dbReference>
<accession>A0ACB7ZQK9</accession>
<reference evidence="1" key="1">
    <citation type="journal article" date="2021" name="New Phytol.">
        <title>Evolutionary innovations through gain and loss of genes in the ectomycorrhizal Boletales.</title>
        <authorList>
            <person name="Wu G."/>
            <person name="Miyauchi S."/>
            <person name="Morin E."/>
            <person name="Kuo A."/>
            <person name="Drula E."/>
            <person name="Varga T."/>
            <person name="Kohler A."/>
            <person name="Feng B."/>
            <person name="Cao Y."/>
            <person name="Lipzen A."/>
            <person name="Daum C."/>
            <person name="Hundley H."/>
            <person name="Pangilinan J."/>
            <person name="Johnson J."/>
            <person name="Barry K."/>
            <person name="LaButti K."/>
            <person name="Ng V."/>
            <person name="Ahrendt S."/>
            <person name="Min B."/>
            <person name="Choi I.G."/>
            <person name="Park H."/>
            <person name="Plett J.M."/>
            <person name="Magnuson J."/>
            <person name="Spatafora J.W."/>
            <person name="Nagy L.G."/>
            <person name="Henrissat B."/>
            <person name="Grigoriev I.V."/>
            <person name="Yang Z.L."/>
            <person name="Xu J."/>
            <person name="Martin F.M."/>
        </authorList>
    </citation>
    <scope>NUCLEOTIDE SEQUENCE</scope>
    <source>
        <strain evidence="1">ATCC 28755</strain>
    </source>
</reference>
<proteinExistence type="predicted"/>
<name>A0ACB7ZQK9_9AGAM</name>
<keyword evidence="2" id="KW-1185">Reference proteome</keyword>
<sequence length="508" mass="57549">MSGQNRNSRTDRQLIASSGAKRKSDKADSQSGSKRQKTGDETQELQLPDVIVQTGLYAAEMLAANFAANYVINLIVIDNYVWVWYYDRQSSIQSAGINFIRDLPRFLMLLCTLQQFTPGDWGRNQDFKPILDQQADVLRHTLQIKDVDLNIETMSEERVSRFGLNGRATNVAPVTSRALEELYPHIKDGMVIKAFWGEQQRDSEPTILVKVKEIANKCADVETLGISDPQKGSRVLYLLDFRKLRPITELTTELTGLNFLSVWWQCVLCHRSLWQIGIHHRDVSSGNLMYYKNPQGDLKGVLNDYDLASLADQIGPKGNERTGTIPFMALELLTWEALEGRVTHLYRHDVESFVWVLAWVSLRYKDGHLRPNAPRPLDAWAKRDAIECYEKKSGFLSHGQFLKFIPKTSYQYSWNVAKKGLLDLLNLSVKTANALAVGKDLDSSDYEIFSELRGHVGLKHMILVFKYAELVSHSEIVSVGLGHTEHGALVVRAGADVPKKIKESREEI</sequence>